<proteinExistence type="predicted"/>
<dbReference type="AlphaFoldDB" id="N1WV90"/>
<evidence type="ECO:0000256" key="1">
    <source>
        <dbReference type="PROSITE-ProRule" id="PRU00339"/>
    </source>
</evidence>
<feature type="repeat" description="TPR" evidence="1">
    <location>
        <begin position="15"/>
        <end position="48"/>
    </location>
</feature>
<protein>
    <recommendedName>
        <fullName evidence="4">Tetratricopeptide repeat protein</fullName>
    </recommendedName>
</protein>
<dbReference type="Gene3D" id="1.25.40.10">
    <property type="entry name" value="Tetratricopeptide repeat domain"/>
    <property type="match status" value="1"/>
</dbReference>
<dbReference type="Pfam" id="PF13181">
    <property type="entry name" value="TPR_8"/>
    <property type="match status" value="1"/>
</dbReference>
<dbReference type="RefSeq" id="WP_003439481.1">
    <property type="nucleotide sequence ID" value="NZ_APLF01000007.1"/>
</dbReference>
<dbReference type="PANTHER" id="PTHR12558">
    <property type="entry name" value="CELL DIVISION CYCLE 16,23,27"/>
    <property type="match status" value="1"/>
</dbReference>
<sequence>MKTLILFLWPMLFMAQTQFEKGTTAFNNQNYNRAISYFSDVLEEEPLDKMARDYLGQSYAKLDNWKKSAEVSKTLVEDYPEDAEYNFRYGGALGLVAKNANPFKAMSLLDDVKFHLKKAIQLDPKHIESRWALLQIYLEIPGILGGSEDTSREYASQLKSISPVDGALANGFIERDLENFDKAESFYKEAIELGQSETTYRELAELYKRSNQTIKRFEALEKAATKLNSLELASDYAELAITLNKNKGKALVILEALNLDESNSKDKRKLNQLKSKLK</sequence>
<dbReference type="PROSITE" id="PS50005">
    <property type="entry name" value="TPR"/>
    <property type="match status" value="1"/>
</dbReference>
<dbReference type="Pfam" id="PF13174">
    <property type="entry name" value="TPR_6"/>
    <property type="match status" value="1"/>
</dbReference>
<keyword evidence="1" id="KW-0802">TPR repeat</keyword>
<dbReference type="PANTHER" id="PTHR12558:SF13">
    <property type="entry name" value="CELL DIVISION CYCLE PROTEIN 27 HOMOLOG"/>
    <property type="match status" value="1"/>
</dbReference>
<dbReference type="SMART" id="SM00028">
    <property type="entry name" value="TPR"/>
    <property type="match status" value="2"/>
</dbReference>
<evidence type="ECO:0008006" key="4">
    <source>
        <dbReference type="Google" id="ProtNLM"/>
    </source>
</evidence>
<gene>
    <name evidence="2" type="ORF">pgond44_07810</name>
</gene>
<accession>N1WV90</accession>
<dbReference type="STRING" id="1189619.pgond44_07810"/>
<name>N1WV90_9FLAO</name>
<dbReference type="Proteomes" id="UP000012317">
    <property type="component" value="Unassembled WGS sequence"/>
</dbReference>
<keyword evidence="3" id="KW-1185">Reference proteome</keyword>
<evidence type="ECO:0000313" key="2">
    <source>
        <dbReference type="EMBL" id="EMY81127.1"/>
    </source>
</evidence>
<comment type="caution">
    <text evidence="2">The sequence shown here is derived from an EMBL/GenBank/DDBJ whole genome shotgun (WGS) entry which is preliminary data.</text>
</comment>
<organism evidence="2 3">
    <name type="scientific">Psychroflexus gondwanensis ACAM 44</name>
    <dbReference type="NCBI Taxonomy" id="1189619"/>
    <lineage>
        <taxon>Bacteria</taxon>
        <taxon>Pseudomonadati</taxon>
        <taxon>Bacteroidota</taxon>
        <taxon>Flavobacteriia</taxon>
        <taxon>Flavobacteriales</taxon>
        <taxon>Flavobacteriaceae</taxon>
        <taxon>Psychroflexus</taxon>
    </lineage>
</organism>
<reference evidence="2 3" key="1">
    <citation type="journal article" date="2014" name="Genome Biol. Evol.">
        <title>Extensive gene acquisition in the extremely psychrophilic bacterial species Psychroflexus torquis and the link to sea-ice ecosystem specialism.</title>
        <authorList>
            <person name="Feng S."/>
            <person name="Powell S.M."/>
            <person name="Wilson R."/>
            <person name="Bowman J.P."/>
        </authorList>
    </citation>
    <scope>NUCLEOTIDE SEQUENCE [LARGE SCALE GENOMIC DNA]</scope>
    <source>
        <strain evidence="2 3">ACAM 44</strain>
    </source>
</reference>
<evidence type="ECO:0000313" key="3">
    <source>
        <dbReference type="Proteomes" id="UP000012317"/>
    </source>
</evidence>
<dbReference type="InterPro" id="IPR019734">
    <property type="entry name" value="TPR_rpt"/>
</dbReference>
<dbReference type="eggNOG" id="COG3071">
    <property type="taxonomic scope" value="Bacteria"/>
</dbReference>
<dbReference type="SUPFAM" id="SSF48452">
    <property type="entry name" value="TPR-like"/>
    <property type="match status" value="1"/>
</dbReference>
<dbReference type="InterPro" id="IPR011990">
    <property type="entry name" value="TPR-like_helical_dom_sf"/>
</dbReference>
<dbReference type="EMBL" id="APLF01000007">
    <property type="protein sequence ID" value="EMY81127.1"/>
    <property type="molecule type" value="Genomic_DNA"/>
</dbReference>